<reference evidence="6 7" key="1">
    <citation type="submission" date="2011-10" db="EMBL/GenBank/DDBJ databases">
        <title>The Genome Sequence of Enterococcus saccharolyticus 30_1.</title>
        <authorList>
            <consortium name="The Broad Institute Genome Sequencing Platform"/>
            <person name="Earl A."/>
            <person name="Ward D."/>
            <person name="Feldgarden M."/>
            <person name="Gevers D."/>
            <person name="Daigneault M."/>
            <person name="Strauss J."/>
            <person name="Allen-Vercoe E."/>
            <person name="Young S.K."/>
            <person name="Zeng Q."/>
            <person name="Gargeya S."/>
            <person name="Fitzgerald M."/>
            <person name="Haas B."/>
            <person name="Abouelleil A."/>
            <person name="Alvarado L."/>
            <person name="Arachchi H.M."/>
            <person name="Berlin A."/>
            <person name="Brown A."/>
            <person name="Chapman S.B."/>
            <person name="Chen Z."/>
            <person name="Dunbar C."/>
            <person name="Freedman E."/>
            <person name="Gearin G."/>
            <person name="Gellesch M."/>
            <person name="Goldberg J."/>
            <person name="Griggs A."/>
            <person name="Gujja S."/>
            <person name="Heiman D."/>
            <person name="Howarth C."/>
            <person name="Larson L."/>
            <person name="Lui A."/>
            <person name="MacDonald P.J.P."/>
            <person name="Montmayeur A."/>
            <person name="Murphy C."/>
            <person name="Neiman D."/>
            <person name="Pearson M."/>
            <person name="Priest M."/>
            <person name="Roberts A."/>
            <person name="Saif S."/>
            <person name="Shea T."/>
            <person name="Shenoy N."/>
            <person name="Sisk P."/>
            <person name="Stolte C."/>
            <person name="Sykes S."/>
            <person name="Wortman J."/>
            <person name="Nusbaum C."/>
            <person name="Birren B."/>
        </authorList>
    </citation>
    <scope>NUCLEOTIDE SEQUENCE [LARGE SCALE GENOMIC DNA]</scope>
    <source>
        <strain evidence="6 7">30_1</strain>
    </source>
</reference>
<keyword evidence="7" id="KW-1185">Reference proteome</keyword>
<sequence>MAKTKHMQSFIWYCLVILISLTTVLPFIWTLSTSFKSDSEILSSVANRLFCQ</sequence>
<comment type="caution">
    <text evidence="6">The sequence shown here is derived from an EMBL/GenBank/DDBJ whole genome shotgun (WGS) entry which is preliminary data.</text>
</comment>
<name>A0AA87K8S6_9ENTE</name>
<keyword evidence="3 5" id="KW-1133">Transmembrane helix</keyword>
<dbReference type="AlphaFoldDB" id="A0AA87K8S6"/>
<accession>A0AA87K8S6</accession>
<evidence type="ECO:0000313" key="6">
    <source>
        <dbReference type="EMBL" id="EHG30404.1"/>
    </source>
</evidence>
<proteinExistence type="predicted"/>
<evidence type="ECO:0000256" key="3">
    <source>
        <dbReference type="ARBA" id="ARBA00022989"/>
    </source>
</evidence>
<evidence type="ECO:0000256" key="2">
    <source>
        <dbReference type="ARBA" id="ARBA00022692"/>
    </source>
</evidence>
<keyword evidence="4 5" id="KW-0472">Membrane</keyword>
<dbReference type="InterPro" id="IPR035906">
    <property type="entry name" value="MetI-like_sf"/>
</dbReference>
<evidence type="ECO:0000313" key="7">
    <source>
        <dbReference type="Proteomes" id="UP000004393"/>
    </source>
</evidence>
<gene>
    <name evidence="6" type="ORF">HMPREF9478_00680</name>
</gene>
<keyword evidence="2 5" id="KW-0812">Transmembrane</keyword>
<dbReference type="RefSeq" id="WP_005470545.1">
    <property type="nucleotide sequence ID" value="NZ_JH376939.1"/>
</dbReference>
<comment type="subcellular location">
    <subcellularLocation>
        <location evidence="1">Membrane</location>
        <topology evidence="1">Multi-pass membrane protein</topology>
    </subcellularLocation>
</comment>
<evidence type="ECO:0008006" key="8">
    <source>
        <dbReference type="Google" id="ProtNLM"/>
    </source>
</evidence>
<protein>
    <recommendedName>
        <fullName evidence="8">Carbohydrate ABC transporter permease</fullName>
    </recommendedName>
</protein>
<dbReference type="GO" id="GO:0016020">
    <property type="term" value="C:membrane"/>
    <property type="evidence" value="ECO:0007669"/>
    <property type="project" value="UniProtKB-SubCell"/>
</dbReference>
<feature type="transmembrane region" description="Helical" evidence="5">
    <location>
        <begin position="12"/>
        <end position="32"/>
    </location>
</feature>
<dbReference type="SUPFAM" id="SSF161098">
    <property type="entry name" value="MetI-like"/>
    <property type="match status" value="1"/>
</dbReference>
<dbReference type="Proteomes" id="UP000004393">
    <property type="component" value="Unassembled WGS sequence"/>
</dbReference>
<evidence type="ECO:0000256" key="4">
    <source>
        <dbReference type="ARBA" id="ARBA00023136"/>
    </source>
</evidence>
<dbReference type="Gene3D" id="1.10.3720.10">
    <property type="entry name" value="MetI-like"/>
    <property type="match status" value="1"/>
</dbReference>
<organism evidence="6 7">
    <name type="scientific">Enterococcus saccharolyticus 30_1</name>
    <dbReference type="NCBI Taxonomy" id="742813"/>
    <lineage>
        <taxon>Bacteria</taxon>
        <taxon>Bacillati</taxon>
        <taxon>Bacillota</taxon>
        <taxon>Bacilli</taxon>
        <taxon>Lactobacillales</taxon>
        <taxon>Enterococcaceae</taxon>
        <taxon>Enterococcus</taxon>
    </lineage>
</organism>
<dbReference type="EMBL" id="ADLY01000015">
    <property type="protein sequence ID" value="EHG30404.1"/>
    <property type="molecule type" value="Genomic_DNA"/>
</dbReference>
<evidence type="ECO:0000256" key="5">
    <source>
        <dbReference type="SAM" id="Phobius"/>
    </source>
</evidence>
<evidence type="ECO:0000256" key="1">
    <source>
        <dbReference type="ARBA" id="ARBA00004141"/>
    </source>
</evidence>